<reference evidence="2 3" key="1">
    <citation type="journal article" date="2016" name="Nat. Commun.">
        <title>Thousands of microbial genomes shed light on interconnected biogeochemical processes in an aquifer system.</title>
        <authorList>
            <person name="Anantharaman K."/>
            <person name="Brown C.T."/>
            <person name="Hug L.A."/>
            <person name="Sharon I."/>
            <person name="Castelle C.J."/>
            <person name="Probst A.J."/>
            <person name="Thomas B.C."/>
            <person name="Singh A."/>
            <person name="Wilkins M.J."/>
            <person name="Karaoz U."/>
            <person name="Brodie E.L."/>
            <person name="Williams K.H."/>
            <person name="Hubbard S.S."/>
            <person name="Banfield J.F."/>
        </authorList>
    </citation>
    <scope>NUCLEOTIDE SEQUENCE [LARGE SCALE GENOMIC DNA]</scope>
</reference>
<dbReference type="InterPro" id="IPR029063">
    <property type="entry name" value="SAM-dependent_MTases_sf"/>
</dbReference>
<dbReference type="EMBL" id="MHIE01000030">
    <property type="protein sequence ID" value="OGY44964.1"/>
    <property type="molecule type" value="Genomic_DNA"/>
</dbReference>
<dbReference type="InterPro" id="IPR025714">
    <property type="entry name" value="Methyltranfer_dom"/>
</dbReference>
<sequence>MRVITTTDFQQTLQYPKVRDMLAGFTKWNAVALPLMGTMSAPYISIQHALADAMRGRAGKTVLDYGCGTGSITAMLIKDNHSDIRRVIAVDSDSATLQEVEPTLNKIGFHGQLELINSSSMVPLPLNAEEVDTMVSGLGAIIYSGFHLNSVGPLEGRAALAECLKDCNRVLKPGGYLGFSSLVPNPNFREIKRQSILSLLKGLRFKSLIVAIRNASKIEKASQFMKEFATAGWAHYLAEQQWQEVLQGCGFTVVEFRRGSYAGQGLVVIAQKTSSFQ</sequence>
<dbReference type="PANTHER" id="PTHR43591">
    <property type="entry name" value="METHYLTRANSFERASE"/>
    <property type="match status" value="1"/>
</dbReference>
<dbReference type="STRING" id="1797535.A2744_01515"/>
<comment type="caution">
    <text evidence="2">The sequence shown here is derived from an EMBL/GenBank/DDBJ whole genome shotgun (WGS) entry which is preliminary data.</text>
</comment>
<proteinExistence type="predicted"/>
<dbReference type="CDD" id="cd02440">
    <property type="entry name" value="AdoMet_MTases"/>
    <property type="match status" value="1"/>
</dbReference>
<name>A0A1G1XYE8_9BACT</name>
<dbReference type="Proteomes" id="UP000178240">
    <property type="component" value="Unassembled WGS sequence"/>
</dbReference>
<accession>A0A1G1XYE8</accession>
<gene>
    <name evidence="2" type="ORF">A2744_01515</name>
</gene>
<dbReference type="SUPFAM" id="SSF53335">
    <property type="entry name" value="S-adenosyl-L-methionine-dependent methyltransferases"/>
    <property type="match status" value="1"/>
</dbReference>
<evidence type="ECO:0000313" key="2">
    <source>
        <dbReference type="EMBL" id="OGY44964.1"/>
    </source>
</evidence>
<evidence type="ECO:0000313" key="3">
    <source>
        <dbReference type="Proteomes" id="UP000178240"/>
    </source>
</evidence>
<organism evidence="2 3">
    <name type="scientific">Candidatus Buchananbacteria bacterium RIFCSPHIGHO2_01_FULL_44_11</name>
    <dbReference type="NCBI Taxonomy" id="1797535"/>
    <lineage>
        <taxon>Bacteria</taxon>
        <taxon>Candidatus Buchananiibacteriota</taxon>
    </lineage>
</organism>
<dbReference type="Gene3D" id="3.40.50.150">
    <property type="entry name" value="Vaccinia Virus protein VP39"/>
    <property type="match status" value="1"/>
</dbReference>
<protein>
    <recommendedName>
        <fullName evidence="1">Methyltransferase domain-containing protein</fullName>
    </recommendedName>
</protein>
<evidence type="ECO:0000259" key="1">
    <source>
        <dbReference type="Pfam" id="PF13847"/>
    </source>
</evidence>
<feature type="domain" description="Methyltransferase" evidence="1">
    <location>
        <begin position="58"/>
        <end position="183"/>
    </location>
</feature>
<dbReference type="AlphaFoldDB" id="A0A1G1XYE8"/>
<dbReference type="Pfam" id="PF13847">
    <property type="entry name" value="Methyltransf_31"/>
    <property type="match status" value="1"/>
</dbReference>